<reference evidence="9 11" key="1">
    <citation type="journal article" date="2018" name="Gigascience">
        <title>Genomes of trombidid mites reveal novel predicted allergens and laterally-transferred genes associated with secondary metabolism.</title>
        <authorList>
            <person name="Dong X."/>
            <person name="Chaisiri K."/>
            <person name="Xia D."/>
            <person name="Armstrong S.D."/>
            <person name="Fang Y."/>
            <person name="Donnelly M.J."/>
            <person name="Kadowaki T."/>
            <person name="McGarry J.W."/>
            <person name="Darby A.C."/>
            <person name="Makepeace B.L."/>
        </authorList>
    </citation>
    <scope>NUCLEOTIDE SEQUENCE [LARGE SCALE GENOMIC DNA]</scope>
    <source>
        <strain evidence="9">UoL-WK</strain>
    </source>
</reference>
<evidence type="ECO:0000256" key="3">
    <source>
        <dbReference type="ARBA" id="ARBA00023155"/>
    </source>
</evidence>
<protein>
    <submittedName>
        <fullName evidence="9">Paired mesoderm homeobox protein 2A-like protein</fullName>
    </submittedName>
</protein>
<feature type="compositionally biased region" description="Low complexity" evidence="7">
    <location>
        <begin position="184"/>
        <end position="194"/>
    </location>
</feature>
<feature type="compositionally biased region" description="Low complexity" evidence="7">
    <location>
        <begin position="206"/>
        <end position="270"/>
    </location>
</feature>
<comment type="subcellular location">
    <subcellularLocation>
        <location evidence="1 5 6">Nucleus</location>
    </subcellularLocation>
</comment>
<feature type="compositionally biased region" description="Gly residues" evidence="7">
    <location>
        <begin position="195"/>
        <end position="205"/>
    </location>
</feature>
<organism evidence="9 11">
    <name type="scientific">Dinothrombium tinctorium</name>
    <dbReference type="NCBI Taxonomy" id="1965070"/>
    <lineage>
        <taxon>Eukaryota</taxon>
        <taxon>Metazoa</taxon>
        <taxon>Ecdysozoa</taxon>
        <taxon>Arthropoda</taxon>
        <taxon>Chelicerata</taxon>
        <taxon>Arachnida</taxon>
        <taxon>Acari</taxon>
        <taxon>Acariformes</taxon>
        <taxon>Trombidiformes</taxon>
        <taxon>Prostigmata</taxon>
        <taxon>Anystina</taxon>
        <taxon>Parasitengona</taxon>
        <taxon>Trombidioidea</taxon>
        <taxon>Trombidiidae</taxon>
        <taxon>Dinothrombium</taxon>
    </lineage>
</organism>
<dbReference type="InterPro" id="IPR050649">
    <property type="entry name" value="Paired_Homeobox_TFs"/>
</dbReference>
<dbReference type="GO" id="GO:0000981">
    <property type="term" value="F:DNA-binding transcription factor activity, RNA polymerase II-specific"/>
    <property type="evidence" value="ECO:0007669"/>
    <property type="project" value="InterPro"/>
</dbReference>
<feature type="DNA-binding region" description="Homeobox" evidence="5">
    <location>
        <begin position="121"/>
        <end position="180"/>
    </location>
</feature>
<dbReference type="Gene3D" id="1.10.10.60">
    <property type="entry name" value="Homeodomain-like"/>
    <property type="match status" value="1"/>
</dbReference>
<keyword evidence="2 5" id="KW-0238">DNA-binding</keyword>
<evidence type="ECO:0000313" key="9">
    <source>
        <dbReference type="EMBL" id="RWS12806.1"/>
    </source>
</evidence>
<evidence type="ECO:0000313" key="10">
    <source>
        <dbReference type="EMBL" id="RWS13048.1"/>
    </source>
</evidence>
<dbReference type="AlphaFoldDB" id="A0A3S3P5W5"/>
<name>A0A3S3P5W5_9ACAR</name>
<feature type="region of interest" description="Disordered" evidence="7">
    <location>
        <begin position="178"/>
        <end position="297"/>
    </location>
</feature>
<dbReference type="OrthoDB" id="6159439at2759"/>
<keyword evidence="3 5" id="KW-0371">Homeobox</keyword>
<comment type="caution">
    <text evidence="9">The sequence shown here is derived from an EMBL/GenBank/DDBJ whole genome shotgun (WGS) entry which is preliminary data.</text>
</comment>
<dbReference type="GO" id="GO:0000977">
    <property type="term" value="F:RNA polymerase II transcription regulatory region sequence-specific DNA binding"/>
    <property type="evidence" value="ECO:0007669"/>
    <property type="project" value="TreeGrafter"/>
</dbReference>
<evidence type="ECO:0000256" key="6">
    <source>
        <dbReference type="RuleBase" id="RU000682"/>
    </source>
</evidence>
<feature type="domain" description="Homeobox" evidence="8">
    <location>
        <begin position="119"/>
        <end position="179"/>
    </location>
</feature>
<dbReference type="Proteomes" id="UP000285301">
    <property type="component" value="Unassembled WGS sequence"/>
</dbReference>
<reference evidence="9" key="2">
    <citation type="submission" date="2018-11" db="EMBL/GenBank/DDBJ databases">
        <title>Trombidioid mite genomics.</title>
        <authorList>
            <person name="Dong X."/>
        </authorList>
    </citation>
    <scope>NUCLEOTIDE SEQUENCE</scope>
    <source>
        <strain evidence="9">UoL-WK</strain>
    </source>
</reference>
<evidence type="ECO:0000256" key="4">
    <source>
        <dbReference type="ARBA" id="ARBA00023242"/>
    </source>
</evidence>
<dbReference type="EMBL" id="NCKU01001203">
    <property type="protein sequence ID" value="RWS12806.1"/>
    <property type="molecule type" value="Genomic_DNA"/>
</dbReference>
<dbReference type="Pfam" id="PF00046">
    <property type="entry name" value="Homeodomain"/>
    <property type="match status" value="1"/>
</dbReference>
<dbReference type="STRING" id="1965070.A0A3S3P5W5"/>
<keyword evidence="4 5" id="KW-0539">Nucleus</keyword>
<keyword evidence="11" id="KW-1185">Reference proteome</keyword>
<dbReference type="GO" id="GO:0005634">
    <property type="term" value="C:nucleus"/>
    <property type="evidence" value="ECO:0007669"/>
    <property type="project" value="UniProtKB-SubCell"/>
</dbReference>
<gene>
    <name evidence="10" type="ORF">B4U79_04917</name>
    <name evidence="9" type="ORF">B4U79_07132</name>
</gene>
<dbReference type="PANTHER" id="PTHR24329:SF543">
    <property type="entry name" value="FI01017P-RELATED"/>
    <property type="match status" value="1"/>
</dbReference>
<dbReference type="CDD" id="cd00086">
    <property type="entry name" value="homeodomain"/>
    <property type="match status" value="1"/>
</dbReference>
<dbReference type="PROSITE" id="PS00027">
    <property type="entry name" value="HOMEOBOX_1"/>
    <property type="match status" value="1"/>
</dbReference>
<evidence type="ECO:0000256" key="5">
    <source>
        <dbReference type="PROSITE-ProRule" id="PRU00108"/>
    </source>
</evidence>
<evidence type="ECO:0000256" key="2">
    <source>
        <dbReference type="ARBA" id="ARBA00023125"/>
    </source>
</evidence>
<dbReference type="SMART" id="SM00389">
    <property type="entry name" value="HOX"/>
    <property type="match status" value="1"/>
</dbReference>
<dbReference type="PANTHER" id="PTHR24329">
    <property type="entry name" value="HOMEOBOX PROTEIN ARISTALESS"/>
    <property type="match status" value="1"/>
</dbReference>
<dbReference type="InterPro" id="IPR009057">
    <property type="entry name" value="Homeodomain-like_sf"/>
</dbReference>
<dbReference type="InterPro" id="IPR001356">
    <property type="entry name" value="HD"/>
</dbReference>
<proteinExistence type="predicted"/>
<dbReference type="InterPro" id="IPR017970">
    <property type="entry name" value="Homeobox_CS"/>
</dbReference>
<dbReference type="SUPFAM" id="SSF46689">
    <property type="entry name" value="Homeodomain-like"/>
    <property type="match status" value="1"/>
</dbReference>
<dbReference type="PROSITE" id="PS50071">
    <property type="entry name" value="HOMEOBOX_2"/>
    <property type="match status" value="1"/>
</dbReference>
<dbReference type="FunFam" id="1.10.10.60:FF:000182">
    <property type="entry name" value="Paired like homeobox 2B"/>
    <property type="match status" value="1"/>
</dbReference>
<evidence type="ECO:0000256" key="7">
    <source>
        <dbReference type="SAM" id="MobiDB-lite"/>
    </source>
</evidence>
<evidence type="ECO:0000313" key="11">
    <source>
        <dbReference type="Proteomes" id="UP000285301"/>
    </source>
</evidence>
<evidence type="ECO:0000256" key="1">
    <source>
        <dbReference type="ARBA" id="ARBA00004123"/>
    </source>
</evidence>
<accession>A0A3S3P5W5</accession>
<dbReference type="EMBL" id="NCKU01001118">
    <property type="protein sequence ID" value="RWS13048.1"/>
    <property type="molecule type" value="Genomic_DNA"/>
</dbReference>
<sequence length="408" mass="42678">MDYPYLNQSGFDSTCSLSTMDPTSLSSCQLPCSYSELGGSCNMSQVQAAAAQYRYGTSTGHAGLSPSRAFGAAPTAPGSCGGGPGSGSAHSVFSTTMGLQSLPYKMYSPSHEGMLTEKRKQRRIRTTFTSAQLKELERAFQETHYPDIYTREEIAMKTDLTEARVQVWFQNRRAKFRKQERLNQQKAQNQQQSGNQGGNTNGNGGQQSASSTGSNSSNASAANNQSTSGGSNAAAAESNVGAANNSSNKSENHANSANAAGTTSTTNNSSSKEHHHSKGSTASNDNKAINGIGKALSPQGIISPHSLSSLPPPTAAPKWSMSANAIPMSNTHSNHLSSHSAKAALSAGLMAMHSAQAAIPPSCLTASTFLMGGHPGNHHPNHHASNHHSSYSAINSIDSKSNISSQLF</sequence>
<evidence type="ECO:0000259" key="8">
    <source>
        <dbReference type="PROSITE" id="PS50071"/>
    </source>
</evidence>